<dbReference type="EMBL" id="JAPDOD010000055">
    <property type="protein sequence ID" value="MDA0165934.1"/>
    <property type="molecule type" value="Genomic_DNA"/>
</dbReference>
<organism evidence="3 4">
    <name type="scientific">Solirubrobacter ginsenosidimutans</name>
    <dbReference type="NCBI Taxonomy" id="490573"/>
    <lineage>
        <taxon>Bacteria</taxon>
        <taxon>Bacillati</taxon>
        <taxon>Actinomycetota</taxon>
        <taxon>Thermoleophilia</taxon>
        <taxon>Solirubrobacterales</taxon>
        <taxon>Solirubrobacteraceae</taxon>
        <taxon>Solirubrobacter</taxon>
    </lineage>
</organism>
<accession>A0A9X3N009</accession>
<evidence type="ECO:0000313" key="3">
    <source>
        <dbReference type="EMBL" id="MDA0165934.1"/>
    </source>
</evidence>
<protein>
    <submittedName>
        <fullName evidence="3">Uncharacterized protein</fullName>
    </submittedName>
</protein>
<dbReference type="AlphaFoldDB" id="A0A9X3N009"/>
<evidence type="ECO:0000256" key="2">
    <source>
        <dbReference type="SAM" id="SignalP"/>
    </source>
</evidence>
<keyword evidence="2" id="KW-0732">Signal</keyword>
<reference evidence="3" key="1">
    <citation type="submission" date="2022-10" db="EMBL/GenBank/DDBJ databases">
        <title>The WGS of Solirubrobacter ginsenosidimutans DSM 21036.</title>
        <authorList>
            <person name="Jiang Z."/>
        </authorList>
    </citation>
    <scope>NUCLEOTIDE SEQUENCE</scope>
    <source>
        <strain evidence="3">DSM 21036</strain>
    </source>
</reference>
<feature type="signal peptide" evidence="2">
    <location>
        <begin position="1"/>
        <end position="23"/>
    </location>
</feature>
<evidence type="ECO:0000313" key="4">
    <source>
        <dbReference type="Proteomes" id="UP001149140"/>
    </source>
</evidence>
<evidence type="ECO:0000256" key="1">
    <source>
        <dbReference type="SAM" id="MobiDB-lite"/>
    </source>
</evidence>
<feature type="region of interest" description="Disordered" evidence="1">
    <location>
        <begin position="438"/>
        <end position="457"/>
    </location>
</feature>
<proteinExistence type="predicted"/>
<comment type="caution">
    <text evidence="3">The sequence shown here is derived from an EMBL/GenBank/DDBJ whole genome shotgun (WGS) entry which is preliminary data.</text>
</comment>
<name>A0A9X3N009_9ACTN</name>
<sequence length="457" mass="48596">MRHKPFVAAMTTAMALTASPAFALPGDPGVNDLSPYRLNARTLEPGCFQGERGLPQNLSDHIDIGLLDAGTIGEDLHVSVDDDADASVDQVLVADMVGYKIYNTFDTGTVNSDADVDPGQTATGMNGFTAQGTTSTFDTIVCVSDHGTGDNEPYAQEAGGMVSAKNRPILTPKVTAFGVSAIANLHTYRIGFGYDTTQWYTAPTFDGHSAFATVTDPNAFSSPTFDGDLPAFVSLFPRPDGDYDTRRVNDVDKPGEEWSFFNLTPFDGQSFLFGERGDLTAWADDPVTRSDKRNLITDMTQGDFPISWTLRPSLAAPSSKRKVTWTLADYFAWNKSWQDYYKGGKLPALPLAPGTNSPAPDPSITVVVNPPLTQPAPTPANPTPPPVAVAPVAAAPVAAGQVAAAPVVAKPITTAPAAKKVVTAKQKKAFAKCVKTANKKQGKTRTKARAKCAKMPH</sequence>
<feature type="chain" id="PRO_5040734297" evidence="2">
    <location>
        <begin position="24"/>
        <end position="457"/>
    </location>
</feature>
<dbReference type="Proteomes" id="UP001149140">
    <property type="component" value="Unassembled WGS sequence"/>
</dbReference>
<gene>
    <name evidence="3" type="ORF">OM076_37055</name>
</gene>
<keyword evidence="4" id="KW-1185">Reference proteome</keyword>